<protein>
    <recommendedName>
        <fullName evidence="9">DUF423 domain-containing protein</fullName>
    </recommendedName>
</protein>
<name>A0A2S7TAE7_9FLAO</name>
<dbReference type="PANTHER" id="PTHR43461:SF1">
    <property type="entry name" value="TRANSMEMBRANE PROTEIN 256"/>
    <property type="match status" value="1"/>
</dbReference>
<evidence type="ECO:0008006" key="9">
    <source>
        <dbReference type="Google" id="ProtNLM"/>
    </source>
</evidence>
<reference evidence="8" key="1">
    <citation type="submission" date="2016-11" db="EMBL/GenBank/DDBJ databases">
        <title>Trade-off between light-utilization and light-protection in marine flavobacteria.</title>
        <authorList>
            <person name="Kumagai Y."/>
            <person name="Yoshizawa S."/>
            <person name="Kogure K."/>
        </authorList>
    </citation>
    <scope>NUCLEOTIDE SEQUENCE [LARGE SCALE GENOMIC DNA]</scope>
    <source>
        <strain evidence="8">SG-18</strain>
    </source>
</reference>
<evidence type="ECO:0000256" key="6">
    <source>
        <dbReference type="SAM" id="Phobius"/>
    </source>
</evidence>
<keyword evidence="3 6" id="KW-0812">Transmembrane</keyword>
<dbReference type="InterPro" id="IPR006696">
    <property type="entry name" value="DUF423"/>
</dbReference>
<keyword evidence="4 6" id="KW-1133">Transmembrane helix</keyword>
<dbReference type="RefSeq" id="WP_105002120.1">
    <property type="nucleotide sequence ID" value="NZ_MQVX01000001.1"/>
</dbReference>
<evidence type="ECO:0000256" key="3">
    <source>
        <dbReference type="ARBA" id="ARBA00022692"/>
    </source>
</evidence>
<accession>A0A2S7TAE7</accession>
<proteinExistence type="inferred from homology"/>
<sequence>MKKTALGVIALLGAAAVVLGAFASHGLKESLEPEQLNSFQTGIRYQFYHVFFLFVVYLLPGLSEKTKSLIYHLVLVGLLLFSGSIYLLSTKAVTGIDISAVGWITPIGGLLLIIAWFVLAFRYFASKSHS</sequence>
<evidence type="ECO:0000313" key="8">
    <source>
        <dbReference type="Proteomes" id="UP000239366"/>
    </source>
</evidence>
<keyword evidence="5 6" id="KW-0472">Membrane</keyword>
<gene>
    <name evidence="7" type="ORF">BST99_12620</name>
</gene>
<comment type="similarity">
    <text evidence="2">Belongs to the UPF0382 family.</text>
</comment>
<comment type="subcellular location">
    <subcellularLocation>
        <location evidence="1">Membrane</location>
        <topology evidence="1">Multi-pass membrane protein</topology>
    </subcellularLocation>
</comment>
<evidence type="ECO:0000256" key="4">
    <source>
        <dbReference type="ARBA" id="ARBA00022989"/>
    </source>
</evidence>
<feature type="transmembrane region" description="Helical" evidence="6">
    <location>
        <begin position="69"/>
        <end position="88"/>
    </location>
</feature>
<evidence type="ECO:0000256" key="1">
    <source>
        <dbReference type="ARBA" id="ARBA00004141"/>
    </source>
</evidence>
<dbReference type="EMBL" id="MQVX01000001">
    <property type="protein sequence ID" value="PQJ16446.1"/>
    <property type="molecule type" value="Genomic_DNA"/>
</dbReference>
<evidence type="ECO:0000256" key="2">
    <source>
        <dbReference type="ARBA" id="ARBA00009694"/>
    </source>
</evidence>
<evidence type="ECO:0000256" key="5">
    <source>
        <dbReference type="ARBA" id="ARBA00023136"/>
    </source>
</evidence>
<evidence type="ECO:0000313" key="7">
    <source>
        <dbReference type="EMBL" id="PQJ16446.1"/>
    </source>
</evidence>
<dbReference type="Proteomes" id="UP000239366">
    <property type="component" value="Unassembled WGS sequence"/>
</dbReference>
<dbReference type="Pfam" id="PF04241">
    <property type="entry name" value="DUF423"/>
    <property type="match status" value="1"/>
</dbReference>
<dbReference type="PANTHER" id="PTHR43461">
    <property type="entry name" value="TRANSMEMBRANE PROTEIN 256"/>
    <property type="match status" value="1"/>
</dbReference>
<organism evidence="7 8">
    <name type="scientific">Aureicoccus marinus</name>
    <dbReference type="NCBI Taxonomy" id="754435"/>
    <lineage>
        <taxon>Bacteria</taxon>
        <taxon>Pseudomonadati</taxon>
        <taxon>Bacteroidota</taxon>
        <taxon>Flavobacteriia</taxon>
        <taxon>Flavobacteriales</taxon>
        <taxon>Flavobacteriaceae</taxon>
        <taxon>Aureicoccus</taxon>
    </lineage>
</organism>
<feature type="transmembrane region" description="Helical" evidence="6">
    <location>
        <begin position="44"/>
        <end position="62"/>
    </location>
</feature>
<comment type="caution">
    <text evidence="7">The sequence shown here is derived from an EMBL/GenBank/DDBJ whole genome shotgun (WGS) entry which is preliminary data.</text>
</comment>
<feature type="transmembrane region" description="Helical" evidence="6">
    <location>
        <begin position="100"/>
        <end position="125"/>
    </location>
</feature>
<dbReference type="AlphaFoldDB" id="A0A2S7TAE7"/>
<keyword evidence="8" id="KW-1185">Reference proteome</keyword>
<dbReference type="OrthoDB" id="9802121at2"/>
<dbReference type="GO" id="GO:0005886">
    <property type="term" value="C:plasma membrane"/>
    <property type="evidence" value="ECO:0007669"/>
    <property type="project" value="TreeGrafter"/>
</dbReference>